<accession>A0A183F5E3</accession>
<sequence>MDGVFGTSFETLRTMDDTFERLPGAPHFILIQTLMRCSLKISPVIMRCSQILAMPSIPDPRMVADLGNTVDFLHRVRALKVRGAKGYVGTSNIVWNSLSYSLHICKNLLALWISDSDATKVRGLSSAKRTLRRLVVHYSMNSIEVSVVLVRNKLERATETIEVCSGIPFFFEVGTGEVLSCVEI</sequence>
<reference evidence="3" key="2">
    <citation type="submission" date="2019-09" db="UniProtKB">
        <authorList>
            <consortium name="WormBaseParasite"/>
        </authorList>
    </citation>
    <scope>IDENTIFICATION</scope>
</reference>
<organism evidence="2 3">
    <name type="scientific">Heligmosomoides polygyrus</name>
    <name type="common">Parasitic roundworm</name>
    <dbReference type="NCBI Taxonomy" id="6339"/>
    <lineage>
        <taxon>Eukaryota</taxon>
        <taxon>Metazoa</taxon>
        <taxon>Ecdysozoa</taxon>
        <taxon>Nematoda</taxon>
        <taxon>Chromadorea</taxon>
        <taxon>Rhabditida</taxon>
        <taxon>Rhabditina</taxon>
        <taxon>Rhabditomorpha</taxon>
        <taxon>Strongyloidea</taxon>
        <taxon>Heligmosomidae</taxon>
        <taxon>Heligmosomoides</taxon>
    </lineage>
</organism>
<proteinExistence type="predicted"/>
<dbReference type="Proteomes" id="UP000050761">
    <property type="component" value="Unassembled WGS sequence"/>
</dbReference>
<dbReference type="AlphaFoldDB" id="A0A183F5E3"/>
<dbReference type="WBParaSite" id="HPBE_0000138501-mRNA-1">
    <property type="protein sequence ID" value="HPBE_0000138501-mRNA-1"/>
    <property type="gene ID" value="HPBE_0000138501"/>
</dbReference>
<keyword evidence="2" id="KW-1185">Reference proteome</keyword>
<reference evidence="1 2" key="1">
    <citation type="submission" date="2018-11" db="EMBL/GenBank/DDBJ databases">
        <authorList>
            <consortium name="Pathogen Informatics"/>
        </authorList>
    </citation>
    <scope>NUCLEOTIDE SEQUENCE [LARGE SCALE GENOMIC DNA]</scope>
</reference>
<evidence type="ECO:0000313" key="2">
    <source>
        <dbReference type="Proteomes" id="UP000050761"/>
    </source>
</evidence>
<evidence type="ECO:0000313" key="3">
    <source>
        <dbReference type="WBParaSite" id="HPBE_0000138501-mRNA-1"/>
    </source>
</evidence>
<dbReference type="EMBL" id="UZAH01001486">
    <property type="protein sequence ID" value="VDO19768.1"/>
    <property type="molecule type" value="Genomic_DNA"/>
</dbReference>
<dbReference type="OrthoDB" id="430293at2759"/>
<protein>
    <submittedName>
        <fullName evidence="3">SLC12 domain-containing protein</fullName>
    </submittedName>
</protein>
<gene>
    <name evidence="1" type="ORF">HPBE_LOCUS1386</name>
</gene>
<evidence type="ECO:0000313" key="1">
    <source>
        <dbReference type="EMBL" id="VDO19768.1"/>
    </source>
</evidence>
<name>A0A183F5E3_HELPZ</name>
<accession>A0A3P7WQ20</accession>